<evidence type="ECO:0000313" key="2">
    <source>
        <dbReference type="Proteomes" id="UP000284842"/>
    </source>
</evidence>
<comment type="caution">
    <text evidence="1">The sequence shown here is derived from an EMBL/GenBank/DDBJ whole genome shotgun (WGS) entry which is preliminary data.</text>
</comment>
<evidence type="ECO:0008006" key="3">
    <source>
        <dbReference type="Google" id="ProtNLM"/>
    </source>
</evidence>
<dbReference type="InterPro" id="IPR032675">
    <property type="entry name" value="LRR_dom_sf"/>
</dbReference>
<dbReference type="AlphaFoldDB" id="A0A409VU02"/>
<dbReference type="Proteomes" id="UP000284842">
    <property type="component" value="Unassembled WGS sequence"/>
</dbReference>
<dbReference type="SUPFAM" id="SSF52047">
    <property type="entry name" value="RNI-like"/>
    <property type="match status" value="1"/>
</dbReference>
<reference evidence="1 2" key="1">
    <citation type="journal article" date="2018" name="Evol. Lett.">
        <title>Horizontal gene cluster transfer increased hallucinogenic mushroom diversity.</title>
        <authorList>
            <person name="Reynolds H.T."/>
            <person name="Vijayakumar V."/>
            <person name="Gluck-Thaler E."/>
            <person name="Korotkin H.B."/>
            <person name="Matheny P.B."/>
            <person name="Slot J.C."/>
        </authorList>
    </citation>
    <scope>NUCLEOTIDE SEQUENCE [LARGE SCALE GENOMIC DNA]</scope>
    <source>
        <strain evidence="1 2">2629</strain>
    </source>
</reference>
<name>A0A409VU02_9AGAR</name>
<dbReference type="Gene3D" id="3.80.10.10">
    <property type="entry name" value="Ribonuclease Inhibitor"/>
    <property type="match status" value="1"/>
</dbReference>
<keyword evidence="2" id="KW-1185">Reference proteome</keyword>
<accession>A0A409VU02</accession>
<dbReference type="EMBL" id="NHTK01005975">
    <property type="protein sequence ID" value="PPQ69770.1"/>
    <property type="molecule type" value="Genomic_DNA"/>
</dbReference>
<sequence length="422" mass="48168">MEPNDNTRSSPIFPVEIFQEILAHIGPDNKRDLIPIGLVSSSFAALRRPHLFYTITVDITAFSFTSSHQRLMELLRSNRSLSSHVRHLVCEMSPRAIMASAASQQELLVFIYLHFRNIDELSIFAHPSAHTRTFAVVHSLLDHFLSVRRLTRLSLQNMQRIPILDILSQPRLNHLNIVACVLKRWDKGIQTHKIQQLGSRVKTLTWVYGTNHSIPLALLYCQQLEELVIDHTPVLGMADMTGMGVAPGLDPSDLERLPAHLRPSSTFQMLHILVCPIATNWTPFCYLAEKEGVKAFPSLTTLKMHQGYNLFELLQENPPSALFDHVVKLEKLYIIKVKRRKIQGGWEDNTIFRHLHSCFVNSQTSLKTIFIHWKLSQYTPEIVLGLYRALEGIKRNNILESLVLNVYLAEPSLSLLSPDLQE</sequence>
<protein>
    <recommendedName>
        <fullName evidence="3">F-box domain-containing protein</fullName>
    </recommendedName>
</protein>
<dbReference type="OrthoDB" id="10536875at2759"/>
<proteinExistence type="predicted"/>
<organism evidence="1 2">
    <name type="scientific">Panaeolus cyanescens</name>
    <dbReference type="NCBI Taxonomy" id="181874"/>
    <lineage>
        <taxon>Eukaryota</taxon>
        <taxon>Fungi</taxon>
        <taxon>Dikarya</taxon>
        <taxon>Basidiomycota</taxon>
        <taxon>Agaricomycotina</taxon>
        <taxon>Agaricomycetes</taxon>
        <taxon>Agaricomycetidae</taxon>
        <taxon>Agaricales</taxon>
        <taxon>Agaricineae</taxon>
        <taxon>Galeropsidaceae</taxon>
        <taxon>Panaeolus</taxon>
    </lineage>
</organism>
<dbReference type="InParanoid" id="A0A409VU02"/>
<gene>
    <name evidence="1" type="ORF">CVT24_002982</name>
</gene>
<evidence type="ECO:0000313" key="1">
    <source>
        <dbReference type="EMBL" id="PPQ69770.1"/>
    </source>
</evidence>